<evidence type="ECO:0000313" key="2">
    <source>
        <dbReference type="EMBL" id="EDO00932.1"/>
    </source>
</evidence>
<evidence type="ECO:0000256" key="1">
    <source>
        <dbReference type="SAM" id="MobiDB-lite"/>
    </source>
</evidence>
<evidence type="ECO:0000313" key="3">
    <source>
        <dbReference type="Proteomes" id="UP000001312"/>
    </source>
</evidence>
<protein>
    <submittedName>
        <fullName evidence="2">Uncharacterized protein</fullName>
    </submittedName>
</protein>
<sequence length="68" mass="7741">MRKETGTAYQAKPLHQRSKRLPLHCENRDGKLRQPSDKGASSIFLVMLLRLPLPSPTFLHAIRTECSI</sequence>
<name>A7EDL6_SCLS1</name>
<feature type="compositionally biased region" description="Basic and acidic residues" evidence="1">
    <location>
        <begin position="23"/>
        <end position="36"/>
    </location>
</feature>
<proteinExistence type="predicted"/>
<reference evidence="3" key="1">
    <citation type="journal article" date="2011" name="PLoS Genet.">
        <title>Genomic analysis of the necrotrophic fungal pathogens Sclerotinia sclerotiorum and Botrytis cinerea.</title>
        <authorList>
            <person name="Amselem J."/>
            <person name="Cuomo C.A."/>
            <person name="van Kan J.A."/>
            <person name="Viaud M."/>
            <person name="Benito E.P."/>
            <person name="Couloux A."/>
            <person name="Coutinho P.M."/>
            <person name="de Vries R.P."/>
            <person name="Dyer P.S."/>
            <person name="Fillinger S."/>
            <person name="Fournier E."/>
            <person name="Gout L."/>
            <person name="Hahn M."/>
            <person name="Kohn L."/>
            <person name="Lapalu N."/>
            <person name="Plummer K.M."/>
            <person name="Pradier J.M."/>
            <person name="Quevillon E."/>
            <person name="Sharon A."/>
            <person name="Simon A."/>
            <person name="ten Have A."/>
            <person name="Tudzynski B."/>
            <person name="Tudzynski P."/>
            <person name="Wincker P."/>
            <person name="Andrew M."/>
            <person name="Anthouard V."/>
            <person name="Beever R.E."/>
            <person name="Beffa R."/>
            <person name="Benoit I."/>
            <person name="Bouzid O."/>
            <person name="Brault B."/>
            <person name="Chen Z."/>
            <person name="Choquer M."/>
            <person name="Collemare J."/>
            <person name="Cotton P."/>
            <person name="Danchin E.G."/>
            <person name="Da Silva C."/>
            <person name="Gautier A."/>
            <person name="Giraud C."/>
            <person name="Giraud T."/>
            <person name="Gonzalez C."/>
            <person name="Grossetete S."/>
            <person name="Guldener U."/>
            <person name="Henrissat B."/>
            <person name="Howlett B.J."/>
            <person name="Kodira C."/>
            <person name="Kretschmer M."/>
            <person name="Lappartient A."/>
            <person name="Leroch M."/>
            <person name="Levis C."/>
            <person name="Mauceli E."/>
            <person name="Neuveglise C."/>
            <person name="Oeser B."/>
            <person name="Pearson M."/>
            <person name="Poulain J."/>
            <person name="Poussereau N."/>
            <person name="Quesneville H."/>
            <person name="Rascle C."/>
            <person name="Schumacher J."/>
            <person name="Segurens B."/>
            <person name="Sexton A."/>
            <person name="Silva E."/>
            <person name="Sirven C."/>
            <person name="Soanes D.M."/>
            <person name="Talbot N.J."/>
            <person name="Templeton M."/>
            <person name="Yandava C."/>
            <person name="Yarden O."/>
            <person name="Zeng Q."/>
            <person name="Rollins J.A."/>
            <person name="Lebrun M.H."/>
            <person name="Dickman M."/>
        </authorList>
    </citation>
    <scope>NUCLEOTIDE SEQUENCE [LARGE SCALE GENOMIC DNA]</scope>
    <source>
        <strain evidence="3">ATCC 18683 / 1980 / Ss-1</strain>
    </source>
</reference>
<dbReference type="KEGG" id="ssl:SS1G_03406"/>
<dbReference type="HOGENOM" id="CLU_2795493_0_0_1"/>
<dbReference type="Proteomes" id="UP000001312">
    <property type="component" value="Unassembled WGS sequence"/>
</dbReference>
<accession>A7EDL6</accession>
<dbReference type="InParanoid" id="A7EDL6"/>
<feature type="region of interest" description="Disordered" evidence="1">
    <location>
        <begin position="1"/>
        <end position="37"/>
    </location>
</feature>
<dbReference type="RefSeq" id="XP_001595317.1">
    <property type="nucleotide sequence ID" value="XM_001595267.1"/>
</dbReference>
<keyword evidence="3" id="KW-1185">Reference proteome</keyword>
<organism evidence="2 3">
    <name type="scientific">Sclerotinia sclerotiorum (strain ATCC 18683 / 1980 / Ss-1)</name>
    <name type="common">White mold</name>
    <name type="synonym">Whetzelinia sclerotiorum</name>
    <dbReference type="NCBI Taxonomy" id="665079"/>
    <lineage>
        <taxon>Eukaryota</taxon>
        <taxon>Fungi</taxon>
        <taxon>Dikarya</taxon>
        <taxon>Ascomycota</taxon>
        <taxon>Pezizomycotina</taxon>
        <taxon>Leotiomycetes</taxon>
        <taxon>Helotiales</taxon>
        <taxon>Sclerotiniaceae</taxon>
        <taxon>Sclerotinia</taxon>
    </lineage>
</organism>
<dbReference type="GeneID" id="5491951"/>
<dbReference type="AlphaFoldDB" id="A7EDL6"/>
<gene>
    <name evidence="2" type="ORF">SS1G_03406</name>
</gene>
<dbReference type="EMBL" id="CH476624">
    <property type="protein sequence ID" value="EDO00932.1"/>
    <property type="molecule type" value="Genomic_DNA"/>
</dbReference>